<dbReference type="Proteomes" id="UP000278031">
    <property type="component" value="Unassembled WGS sequence"/>
</dbReference>
<name>A0A497JFZ7_9ARCH</name>
<dbReference type="Pfam" id="PF13304">
    <property type="entry name" value="AAA_21"/>
    <property type="match status" value="1"/>
</dbReference>
<feature type="domain" description="ATPase AAA-type core" evidence="3">
    <location>
        <begin position="109"/>
        <end position="340"/>
    </location>
</feature>
<dbReference type="AlphaFoldDB" id="A0A497JFZ7"/>
<evidence type="ECO:0000313" key="4">
    <source>
        <dbReference type="EMBL" id="RLG69913.1"/>
    </source>
</evidence>
<protein>
    <recommendedName>
        <fullName evidence="3">ATPase AAA-type core domain-containing protein</fullName>
    </recommendedName>
</protein>
<evidence type="ECO:0000313" key="5">
    <source>
        <dbReference type="Proteomes" id="UP000278031"/>
    </source>
</evidence>
<dbReference type="InterPro" id="IPR027417">
    <property type="entry name" value="P-loop_NTPase"/>
</dbReference>
<feature type="coiled-coil region" evidence="2">
    <location>
        <begin position="129"/>
        <end position="191"/>
    </location>
</feature>
<gene>
    <name evidence="4" type="ORF">DRO04_02665</name>
</gene>
<keyword evidence="1 2" id="KW-0175">Coiled coil</keyword>
<comment type="caution">
    <text evidence="4">The sequence shown here is derived from an EMBL/GenBank/DDBJ whole genome shotgun (WGS) entry which is preliminary data.</text>
</comment>
<sequence>MLRAQLESEQKDCKAKIKEFQQEISAIKNKVASRENELKDAQQKLQNLKLEKQNLSRVRKDLEVKEKLEKDLEICEKQKLEIQDKIKKLEEELKKYSNIEEEKLWILNAENLLEKIRTKDKISEDINNVNEMLNTLNFSKEEFEKLKEEINGLKSSIEKLSSELNLQKELLEQTKKTISALEKTKAEILEMEKEILTGKELLEELQIFTNALKYTQFNLRKYLIDNINLAMEAIWNKLYPYEDLIAAKVEIVNGDYEILVKDAYGRWLRAEGLLSGGERSAAALTLRIALSLVLTQHLSWLILDEPTHNLDSTAVKTFADMLRDHLPNLVDQIFVITHDKELEKAATGSLYFLERDKNKGGVSKPVLQQLEP</sequence>
<evidence type="ECO:0000259" key="3">
    <source>
        <dbReference type="Pfam" id="PF13304"/>
    </source>
</evidence>
<organism evidence="4 5">
    <name type="scientific">Candidatus Iainarchaeum sp</name>
    <dbReference type="NCBI Taxonomy" id="3101447"/>
    <lineage>
        <taxon>Archaea</taxon>
        <taxon>Candidatus Iainarchaeota</taxon>
        <taxon>Candidatus Iainarchaeia</taxon>
        <taxon>Candidatus Iainarchaeales</taxon>
        <taxon>Candidatus Iainarchaeaceae</taxon>
        <taxon>Candidatus Iainarchaeum</taxon>
    </lineage>
</organism>
<evidence type="ECO:0000256" key="1">
    <source>
        <dbReference type="ARBA" id="ARBA00023054"/>
    </source>
</evidence>
<feature type="coiled-coil region" evidence="2">
    <location>
        <begin position="3"/>
        <end position="102"/>
    </location>
</feature>
<dbReference type="Gene3D" id="3.40.50.300">
    <property type="entry name" value="P-loop containing nucleotide triphosphate hydrolases"/>
    <property type="match status" value="1"/>
</dbReference>
<dbReference type="SUPFAM" id="SSF52540">
    <property type="entry name" value="P-loop containing nucleoside triphosphate hydrolases"/>
    <property type="match status" value="1"/>
</dbReference>
<dbReference type="PANTHER" id="PTHR32114">
    <property type="entry name" value="ABC TRANSPORTER ABCH.3"/>
    <property type="match status" value="1"/>
</dbReference>
<reference evidence="4 5" key="1">
    <citation type="submission" date="2018-06" db="EMBL/GenBank/DDBJ databases">
        <title>Extensive metabolic versatility and redundancy in microbially diverse, dynamic hydrothermal sediments.</title>
        <authorList>
            <person name="Dombrowski N."/>
            <person name="Teske A."/>
            <person name="Baker B.J."/>
        </authorList>
    </citation>
    <scope>NUCLEOTIDE SEQUENCE [LARGE SCALE GENOMIC DNA]</scope>
    <source>
        <strain evidence="4">B51_G17</strain>
    </source>
</reference>
<dbReference type="EMBL" id="QMWP01000097">
    <property type="protein sequence ID" value="RLG69913.1"/>
    <property type="molecule type" value="Genomic_DNA"/>
</dbReference>
<evidence type="ECO:0000256" key="2">
    <source>
        <dbReference type="SAM" id="Coils"/>
    </source>
</evidence>
<dbReference type="PANTHER" id="PTHR32114:SF2">
    <property type="entry name" value="ABC TRANSPORTER ABCH.3"/>
    <property type="match status" value="1"/>
</dbReference>
<proteinExistence type="predicted"/>
<accession>A0A497JFZ7</accession>
<dbReference type="InterPro" id="IPR003959">
    <property type="entry name" value="ATPase_AAA_core"/>
</dbReference>